<keyword evidence="4 10" id="KW-0812">Transmembrane</keyword>
<evidence type="ECO:0000256" key="10">
    <source>
        <dbReference type="HAMAP-Rule" id="MF_01043"/>
    </source>
</evidence>
<evidence type="ECO:0000256" key="4">
    <source>
        <dbReference type="ARBA" id="ARBA00022692"/>
    </source>
</evidence>
<organism evidence="11 12">
    <name type="scientific">Taishania pollutisoli</name>
    <dbReference type="NCBI Taxonomy" id="2766479"/>
    <lineage>
        <taxon>Bacteria</taxon>
        <taxon>Pseudomonadati</taxon>
        <taxon>Bacteroidota</taxon>
        <taxon>Flavobacteriia</taxon>
        <taxon>Flavobacteriales</taxon>
        <taxon>Crocinitomicaceae</taxon>
        <taxon>Taishania</taxon>
    </lineage>
</organism>
<dbReference type="PANTHER" id="PTHR30309:SF0">
    <property type="entry name" value="GLYCEROL-3-PHOSPHATE ACYLTRANSFERASE-RELATED"/>
    <property type="match status" value="1"/>
</dbReference>
<comment type="pathway">
    <text evidence="10">Lipid metabolism; phospholipid metabolism.</text>
</comment>
<keyword evidence="2 10" id="KW-0444">Lipid biosynthesis</keyword>
<comment type="caution">
    <text evidence="11">The sequence shown here is derived from an EMBL/GenBank/DDBJ whole genome shotgun (WGS) entry which is preliminary data.</text>
</comment>
<dbReference type="Proteomes" id="UP000652681">
    <property type="component" value="Unassembled WGS sequence"/>
</dbReference>
<evidence type="ECO:0000256" key="1">
    <source>
        <dbReference type="ARBA" id="ARBA00022475"/>
    </source>
</evidence>
<evidence type="ECO:0000256" key="6">
    <source>
        <dbReference type="ARBA" id="ARBA00023098"/>
    </source>
</evidence>
<dbReference type="AlphaFoldDB" id="A0A8J6PB17"/>
<dbReference type="GO" id="GO:0005886">
    <property type="term" value="C:plasma membrane"/>
    <property type="evidence" value="ECO:0007669"/>
    <property type="project" value="UniProtKB-SubCell"/>
</dbReference>
<evidence type="ECO:0000256" key="8">
    <source>
        <dbReference type="ARBA" id="ARBA00023209"/>
    </source>
</evidence>
<feature type="transmembrane region" description="Helical" evidence="10">
    <location>
        <begin position="160"/>
        <end position="184"/>
    </location>
</feature>
<evidence type="ECO:0000256" key="9">
    <source>
        <dbReference type="ARBA" id="ARBA00023264"/>
    </source>
</evidence>
<dbReference type="PANTHER" id="PTHR30309">
    <property type="entry name" value="INNER MEMBRANE PROTEIN YGIH"/>
    <property type="match status" value="1"/>
</dbReference>
<dbReference type="Pfam" id="PF02660">
    <property type="entry name" value="G3P_acyltransf"/>
    <property type="match status" value="1"/>
</dbReference>
<reference evidence="11" key="1">
    <citation type="submission" date="2020-09" db="EMBL/GenBank/DDBJ databases">
        <title>Taishania pollutisoli gen. nov., sp. nov., Isolated from Tetrabromobisphenol A-Contaminated Soil.</title>
        <authorList>
            <person name="Chen Q."/>
        </authorList>
    </citation>
    <scope>NUCLEOTIDE SEQUENCE</scope>
    <source>
        <strain evidence="11">CZZ-1</strain>
    </source>
</reference>
<comment type="subunit">
    <text evidence="10">Probably interacts with PlsX.</text>
</comment>
<comment type="function">
    <text evidence="10">Catalyzes the transfer of an acyl group from acyl-phosphate (acyl-PO(4)) to glycerol-3-phosphate (G3P) to form lysophosphatidic acid (LPA). This enzyme utilizes acyl-phosphate as fatty acyl donor, but not acyl-CoA or acyl-ACP.</text>
</comment>
<evidence type="ECO:0000256" key="2">
    <source>
        <dbReference type="ARBA" id="ARBA00022516"/>
    </source>
</evidence>
<dbReference type="NCBIfam" id="TIGR00023">
    <property type="entry name" value="glycerol-3-phosphate 1-O-acyltransferase PlsY"/>
    <property type="match status" value="1"/>
</dbReference>
<dbReference type="HAMAP" id="MF_01043">
    <property type="entry name" value="PlsY"/>
    <property type="match status" value="1"/>
</dbReference>
<evidence type="ECO:0000256" key="3">
    <source>
        <dbReference type="ARBA" id="ARBA00022679"/>
    </source>
</evidence>
<keyword evidence="5 10" id="KW-1133">Transmembrane helix</keyword>
<feature type="transmembrane region" description="Helical" evidence="10">
    <location>
        <begin position="117"/>
        <end position="140"/>
    </location>
</feature>
<dbReference type="RefSeq" id="WP_163490748.1">
    <property type="nucleotide sequence ID" value="NZ_JACVEL010000002.1"/>
</dbReference>
<keyword evidence="11" id="KW-0012">Acyltransferase</keyword>
<feature type="transmembrane region" description="Helical" evidence="10">
    <location>
        <begin position="52"/>
        <end position="73"/>
    </location>
</feature>
<proteinExistence type="inferred from homology"/>
<sequence length="206" mass="22187">MDYILFGLIAYVLGSIPTAVWVGRAKYGIDVREHGSKNAGATNTFRVLGKKAGIVVLSIDIIKGFLAAFLPFVFKVGEWQSDQLITVQILASILAVVGHVFPVFAGFRGGKGVATSLGVIIGIHPPAAGICIGIFLVVFIVSHYVSLGAICAALSFPVSIYFIFGIRSIWLNSFTILLAALVIIAHRKNIQRLLAGNENKMNLFKR</sequence>
<protein>
    <recommendedName>
        <fullName evidence="10">Glycerol-3-phosphate acyltransferase</fullName>
    </recommendedName>
    <alternativeName>
        <fullName evidence="10">Acyl-PO4 G3P acyltransferase</fullName>
    </alternativeName>
    <alternativeName>
        <fullName evidence="10">Acyl-phosphate--glycerol-3-phosphate acyltransferase</fullName>
    </alternativeName>
    <alternativeName>
        <fullName evidence="10">G3P acyltransferase</fullName>
        <shortName evidence="10">GPAT</shortName>
        <ecNumber evidence="10">2.3.1.275</ecNumber>
    </alternativeName>
    <alternativeName>
        <fullName evidence="10">Lysophosphatidic acid synthase</fullName>
        <shortName evidence="10">LPA synthase</shortName>
    </alternativeName>
</protein>
<dbReference type="SMART" id="SM01207">
    <property type="entry name" value="G3P_acyltransf"/>
    <property type="match status" value="1"/>
</dbReference>
<keyword evidence="6 10" id="KW-0443">Lipid metabolism</keyword>
<keyword evidence="3 10" id="KW-0808">Transferase</keyword>
<evidence type="ECO:0000256" key="7">
    <source>
        <dbReference type="ARBA" id="ARBA00023136"/>
    </source>
</evidence>
<evidence type="ECO:0000313" key="12">
    <source>
        <dbReference type="Proteomes" id="UP000652681"/>
    </source>
</evidence>
<feature type="transmembrane region" description="Helical" evidence="10">
    <location>
        <begin position="6"/>
        <end position="23"/>
    </location>
</feature>
<feature type="transmembrane region" description="Helical" evidence="10">
    <location>
        <begin position="85"/>
        <end position="105"/>
    </location>
</feature>
<evidence type="ECO:0000313" key="11">
    <source>
        <dbReference type="EMBL" id="MBC9811818.1"/>
    </source>
</evidence>
<keyword evidence="12" id="KW-1185">Reference proteome</keyword>
<dbReference type="InterPro" id="IPR003811">
    <property type="entry name" value="G3P_acylTferase_PlsY"/>
</dbReference>
<comment type="subcellular location">
    <subcellularLocation>
        <location evidence="10">Cell membrane</location>
        <topology evidence="10">Multi-pass membrane protein</topology>
    </subcellularLocation>
</comment>
<comment type="similarity">
    <text evidence="10">Belongs to the PlsY family.</text>
</comment>
<comment type="catalytic activity">
    <reaction evidence="10">
        <text>an acyl phosphate + sn-glycerol 3-phosphate = a 1-acyl-sn-glycero-3-phosphate + phosphate</text>
        <dbReference type="Rhea" id="RHEA:34075"/>
        <dbReference type="ChEBI" id="CHEBI:43474"/>
        <dbReference type="ChEBI" id="CHEBI:57597"/>
        <dbReference type="ChEBI" id="CHEBI:57970"/>
        <dbReference type="ChEBI" id="CHEBI:59918"/>
        <dbReference type="EC" id="2.3.1.275"/>
    </reaction>
</comment>
<dbReference type="UniPathway" id="UPA00085"/>
<dbReference type="EMBL" id="JACVEL010000002">
    <property type="protein sequence ID" value="MBC9811818.1"/>
    <property type="molecule type" value="Genomic_DNA"/>
</dbReference>
<dbReference type="EC" id="2.3.1.275" evidence="10"/>
<gene>
    <name evidence="10 11" type="primary">plsY</name>
    <name evidence="11" type="ORF">H9Y05_04945</name>
</gene>
<dbReference type="GO" id="GO:0043772">
    <property type="term" value="F:acyl-phosphate glycerol-3-phosphate acyltransferase activity"/>
    <property type="evidence" value="ECO:0007669"/>
    <property type="project" value="UniProtKB-UniRule"/>
</dbReference>
<keyword evidence="9 10" id="KW-1208">Phospholipid metabolism</keyword>
<accession>A0A8J6PB17</accession>
<keyword evidence="7 10" id="KW-0472">Membrane</keyword>
<evidence type="ECO:0000256" key="5">
    <source>
        <dbReference type="ARBA" id="ARBA00022989"/>
    </source>
</evidence>
<keyword evidence="1 10" id="KW-1003">Cell membrane</keyword>
<keyword evidence="8 10" id="KW-0594">Phospholipid biosynthesis</keyword>
<name>A0A8J6PB17_9FLAO</name>
<dbReference type="GO" id="GO:0008654">
    <property type="term" value="P:phospholipid biosynthetic process"/>
    <property type="evidence" value="ECO:0007669"/>
    <property type="project" value="UniProtKB-UniRule"/>
</dbReference>